<dbReference type="Pfam" id="PF13499">
    <property type="entry name" value="EF-hand_7"/>
    <property type="match status" value="1"/>
</dbReference>
<dbReference type="PROSITE" id="PS50222">
    <property type="entry name" value="EF_HAND_2"/>
    <property type="match status" value="2"/>
</dbReference>
<feature type="domain" description="EF-hand" evidence="2">
    <location>
        <begin position="392"/>
        <end position="427"/>
    </location>
</feature>
<dbReference type="InterPro" id="IPR032675">
    <property type="entry name" value="LRR_dom_sf"/>
</dbReference>
<dbReference type="InterPro" id="IPR002048">
    <property type="entry name" value="EF_hand_dom"/>
</dbReference>
<dbReference type="Gene3D" id="3.80.10.10">
    <property type="entry name" value="Ribonuclease Inhibitor"/>
    <property type="match status" value="2"/>
</dbReference>
<dbReference type="SUPFAM" id="SSF52047">
    <property type="entry name" value="RNI-like"/>
    <property type="match status" value="1"/>
</dbReference>
<sequence>MINSTSNDSDYDTDLNNEIKPKMELLHLYHKISKHLNARICSKFSKCVDFKGRMELNFSHLGLKENDSKNVSSLDFSNNNLGKGLLYILQLFHYCNITLLNLSRIDMANVNALAYGLKYTKSLRTLDLSDNKFGNSHCFITLTKSLIDTKIENINFSNINLRKDDCVKHLGRYLCLSKYLTDLNVSWNSIRKNNVSFISRGLLKSKTIKHLNISWNGIESGGLIQLCRSIKLSKCLQTINISANRINNKGFFSIIKILNKCQSTKEIYIGNNPICDPVLHMGFTSALKCEKIKINLLNLSNISIQSKSTLNLIKSIHEKFSNFHISYGYSNNYGTCKISNSLVLQALRIMTTYCFKNNIKILDLFSQFDNDGSMSITPIEFRRGISDAKISLSMLQIDAVIKYLDQDGDGEIDFSELVLGTKIIEDEDNSFKSEN</sequence>
<evidence type="ECO:0000313" key="3">
    <source>
        <dbReference type="EMBL" id="OAF68328.1"/>
    </source>
</evidence>
<organism evidence="3 4">
    <name type="scientific">Intoshia linei</name>
    <dbReference type="NCBI Taxonomy" id="1819745"/>
    <lineage>
        <taxon>Eukaryota</taxon>
        <taxon>Metazoa</taxon>
        <taxon>Spiralia</taxon>
        <taxon>Lophotrochozoa</taxon>
        <taxon>Mesozoa</taxon>
        <taxon>Orthonectida</taxon>
        <taxon>Rhopaluridae</taxon>
        <taxon>Intoshia</taxon>
    </lineage>
</organism>
<accession>A0A177B235</accession>
<dbReference type="InterPro" id="IPR052394">
    <property type="entry name" value="LRR-containing"/>
</dbReference>
<name>A0A177B235_9BILA</name>
<protein>
    <recommendedName>
        <fullName evidence="2">EF-hand domain-containing protein</fullName>
    </recommendedName>
</protein>
<dbReference type="GO" id="GO:0005509">
    <property type="term" value="F:calcium ion binding"/>
    <property type="evidence" value="ECO:0007669"/>
    <property type="project" value="InterPro"/>
</dbReference>
<dbReference type="EMBL" id="LWCA01000466">
    <property type="protein sequence ID" value="OAF68328.1"/>
    <property type="molecule type" value="Genomic_DNA"/>
</dbReference>
<dbReference type="InterPro" id="IPR011992">
    <property type="entry name" value="EF-hand-dom_pair"/>
</dbReference>
<gene>
    <name evidence="3" type="ORF">A3Q56_03931</name>
</gene>
<dbReference type="SMART" id="SM00054">
    <property type="entry name" value="EFh"/>
    <property type="match status" value="2"/>
</dbReference>
<feature type="domain" description="EF-hand" evidence="2">
    <location>
        <begin position="356"/>
        <end position="391"/>
    </location>
</feature>
<dbReference type="InterPro" id="IPR001611">
    <property type="entry name" value="Leu-rich_rpt"/>
</dbReference>
<dbReference type="PANTHER" id="PTHR24114">
    <property type="entry name" value="LEUCINE RICH REPEAT FAMILY PROTEIN"/>
    <property type="match status" value="1"/>
</dbReference>
<comment type="caution">
    <text evidence="3">The sequence shown here is derived from an EMBL/GenBank/DDBJ whole genome shotgun (WGS) entry which is preliminary data.</text>
</comment>
<dbReference type="CDD" id="cd00051">
    <property type="entry name" value="EFh"/>
    <property type="match status" value="1"/>
</dbReference>
<keyword evidence="4" id="KW-1185">Reference proteome</keyword>
<reference evidence="3 4" key="1">
    <citation type="submission" date="2016-04" db="EMBL/GenBank/DDBJ databases">
        <title>The genome of Intoshia linei affirms orthonectids as highly simplified spiralians.</title>
        <authorList>
            <person name="Mikhailov K.V."/>
            <person name="Slusarev G.S."/>
            <person name="Nikitin M.A."/>
            <person name="Logacheva M.D."/>
            <person name="Penin A."/>
            <person name="Aleoshin V."/>
            <person name="Panchin Y.V."/>
        </authorList>
    </citation>
    <scope>NUCLEOTIDE SEQUENCE [LARGE SCALE GENOMIC DNA]</scope>
    <source>
        <strain evidence="3">Intl2013</strain>
        <tissue evidence="3">Whole animal</tissue>
    </source>
</reference>
<dbReference type="InterPro" id="IPR018247">
    <property type="entry name" value="EF_Hand_1_Ca_BS"/>
</dbReference>
<dbReference type="SUPFAM" id="SSF47473">
    <property type="entry name" value="EF-hand"/>
    <property type="match status" value="1"/>
</dbReference>
<evidence type="ECO:0000259" key="2">
    <source>
        <dbReference type="PROSITE" id="PS50222"/>
    </source>
</evidence>
<evidence type="ECO:0000256" key="1">
    <source>
        <dbReference type="ARBA" id="ARBA00022837"/>
    </source>
</evidence>
<dbReference type="OrthoDB" id="120976at2759"/>
<evidence type="ECO:0000313" key="4">
    <source>
        <dbReference type="Proteomes" id="UP000078046"/>
    </source>
</evidence>
<dbReference type="Proteomes" id="UP000078046">
    <property type="component" value="Unassembled WGS sequence"/>
</dbReference>
<keyword evidence="1" id="KW-0106">Calcium</keyword>
<dbReference type="PROSITE" id="PS00018">
    <property type="entry name" value="EF_HAND_1"/>
    <property type="match status" value="1"/>
</dbReference>
<dbReference type="Gene3D" id="1.10.238.10">
    <property type="entry name" value="EF-hand"/>
    <property type="match status" value="1"/>
</dbReference>
<dbReference type="AlphaFoldDB" id="A0A177B235"/>
<dbReference type="PANTHER" id="PTHR24114:SF2">
    <property type="entry name" value="F-BOX DOMAIN-CONTAINING PROTEIN-RELATED"/>
    <property type="match status" value="1"/>
</dbReference>
<proteinExistence type="predicted"/>
<dbReference type="Pfam" id="PF13516">
    <property type="entry name" value="LRR_6"/>
    <property type="match status" value="2"/>
</dbReference>